<dbReference type="Gene3D" id="3.30.40.10">
    <property type="entry name" value="Zinc/RING finger domain, C3HC4 (zinc finger)"/>
    <property type="match status" value="1"/>
</dbReference>
<dbReference type="OrthoDB" id="9992988at2759"/>
<dbReference type="InterPro" id="IPR013083">
    <property type="entry name" value="Znf_RING/FYVE/PHD"/>
</dbReference>
<sequence>SGHSSLMWRFRKVFSQATLLTVIRMARASDDFDSSLTECGICFEEMKDPRALPCLHSYCLGCLQEVYRRSGTLCCPECRKLTNKRPDQLTKDFRVEQLRALFNAGRVQMAQEGAKLAKRILLEVDSKADLEQTISACDSELKRCRLEQEKKIASLGSAMELLTDQVGNWANKQVSYLNRRKQWAENQLQVRTLAANLLAAERLGNLDSACESCKRLRSIPCYEAPPKLDQPAFLQPDDRLIRLYAQVKNLIEPCGLQDKVKLLSLFLEEEFKASKD</sequence>
<accession>A0A267GBP3</accession>
<dbReference type="EMBL" id="NIVC01000418">
    <property type="protein sequence ID" value="PAA83470.1"/>
    <property type="molecule type" value="Genomic_DNA"/>
</dbReference>
<evidence type="ECO:0000256" key="1">
    <source>
        <dbReference type="ARBA" id="ARBA00022723"/>
    </source>
</evidence>
<protein>
    <recommendedName>
        <fullName evidence="6">RING-type domain-containing protein</fullName>
    </recommendedName>
</protein>
<evidence type="ECO:0000256" key="2">
    <source>
        <dbReference type="ARBA" id="ARBA00022771"/>
    </source>
</evidence>
<keyword evidence="5" id="KW-0732">Signal</keyword>
<dbReference type="GO" id="GO:0061630">
    <property type="term" value="F:ubiquitin protein ligase activity"/>
    <property type="evidence" value="ECO:0007669"/>
    <property type="project" value="TreeGrafter"/>
</dbReference>
<evidence type="ECO:0000259" key="6">
    <source>
        <dbReference type="PROSITE" id="PS50089"/>
    </source>
</evidence>
<evidence type="ECO:0000313" key="7">
    <source>
        <dbReference type="EMBL" id="PAA83470.1"/>
    </source>
</evidence>
<dbReference type="SUPFAM" id="SSF57850">
    <property type="entry name" value="RING/U-box"/>
    <property type="match status" value="1"/>
</dbReference>
<gene>
    <name evidence="7" type="ORF">BOX15_Mlig006076g1</name>
</gene>
<keyword evidence="8" id="KW-1185">Reference proteome</keyword>
<dbReference type="GO" id="GO:0008270">
    <property type="term" value="F:zinc ion binding"/>
    <property type="evidence" value="ECO:0007669"/>
    <property type="project" value="UniProtKB-KW"/>
</dbReference>
<feature type="domain" description="RING-type" evidence="6">
    <location>
        <begin position="39"/>
        <end position="79"/>
    </location>
</feature>
<organism evidence="7 8">
    <name type="scientific">Macrostomum lignano</name>
    <dbReference type="NCBI Taxonomy" id="282301"/>
    <lineage>
        <taxon>Eukaryota</taxon>
        <taxon>Metazoa</taxon>
        <taxon>Spiralia</taxon>
        <taxon>Lophotrochozoa</taxon>
        <taxon>Platyhelminthes</taxon>
        <taxon>Rhabditophora</taxon>
        <taxon>Macrostomorpha</taxon>
        <taxon>Macrostomida</taxon>
        <taxon>Macrostomidae</taxon>
        <taxon>Macrostomum</taxon>
    </lineage>
</organism>
<dbReference type="Proteomes" id="UP000215902">
    <property type="component" value="Unassembled WGS sequence"/>
</dbReference>
<evidence type="ECO:0000256" key="5">
    <source>
        <dbReference type="SAM" id="SignalP"/>
    </source>
</evidence>
<feature type="chain" id="PRO_5013193222" description="RING-type domain-containing protein" evidence="5">
    <location>
        <begin position="29"/>
        <end position="276"/>
    </location>
</feature>
<dbReference type="InterPro" id="IPR017907">
    <property type="entry name" value="Znf_RING_CS"/>
</dbReference>
<comment type="caution">
    <text evidence="7">The sequence shown here is derived from an EMBL/GenBank/DDBJ whole genome shotgun (WGS) entry which is preliminary data.</text>
</comment>
<evidence type="ECO:0000256" key="4">
    <source>
        <dbReference type="PROSITE-ProRule" id="PRU00175"/>
    </source>
</evidence>
<dbReference type="InterPro" id="IPR018957">
    <property type="entry name" value="Znf_C3HC4_RING-type"/>
</dbReference>
<feature type="signal peptide" evidence="5">
    <location>
        <begin position="1"/>
        <end position="28"/>
    </location>
</feature>
<keyword evidence="2 4" id="KW-0863">Zinc-finger</keyword>
<keyword evidence="1" id="KW-0479">Metal-binding</keyword>
<dbReference type="AlphaFoldDB" id="A0A267GBP3"/>
<dbReference type="InterPro" id="IPR001841">
    <property type="entry name" value="Znf_RING"/>
</dbReference>
<dbReference type="STRING" id="282301.A0A267GBP3"/>
<dbReference type="PANTHER" id="PTHR25462">
    <property type="entry name" value="BONUS, ISOFORM C-RELATED"/>
    <property type="match status" value="1"/>
</dbReference>
<feature type="non-terminal residue" evidence="7">
    <location>
        <position position="1"/>
    </location>
</feature>
<dbReference type="SMART" id="SM00184">
    <property type="entry name" value="RING"/>
    <property type="match status" value="1"/>
</dbReference>
<dbReference type="PANTHER" id="PTHR25462:SF305">
    <property type="entry name" value="RING-TYPE DOMAIN-CONTAINING PROTEIN"/>
    <property type="match status" value="1"/>
</dbReference>
<reference evidence="7 8" key="1">
    <citation type="submission" date="2017-06" db="EMBL/GenBank/DDBJ databases">
        <title>A platform for efficient transgenesis in Macrostomum lignano, a flatworm model organism for stem cell research.</title>
        <authorList>
            <person name="Berezikov E."/>
        </authorList>
    </citation>
    <scope>NUCLEOTIDE SEQUENCE [LARGE SCALE GENOMIC DNA]</scope>
    <source>
        <strain evidence="7">DV1</strain>
        <tissue evidence="7">Whole organism</tissue>
    </source>
</reference>
<dbReference type="GO" id="GO:0005654">
    <property type="term" value="C:nucleoplasm"/>
    <property type="evidence" value="ECO:0007669"/>
    <property type="project" value="TreeGrafter"/>
</dbReference>
<proteinExistence type="predicted"/>
<evidence type="ECO:0000313" key="8">
    <source>
        <dbReference type="Proteomes" id="UP000215902"/>
    </source>
</evidence>
<keyword evidence="3" id="KW-0862">Zinc</keyword>
<dbReference type="PROSITE" id="PS50089">
    <property type="entry name" value="ZF_RING_2"/>
    <property type="match status" value="1"/>
</dbReference>
<evidence type="ECO:0000256" key="3">
    <source>
        <dbReference type="ARBA" id="ARBA00022833"/>
    </source>
</evidence>
<name>A0A267GBP3_9PLAT</name>
<dbReference type="InterPro" id="IPR047153">
    <property type="entry name" value="TRIM45/56/19-like"/>
</dbReference>
<dbReference type="PROSITE" id="PS00518">
    <property type="entry name" value="ZF_RING_1"/>
    <property type="match status" value="1"/>
</dbReference>
<dbReference type="Pfam" id="PF00097">
    <property type="entry name" value="zf-C3HC4"/>
    <property type="match status" value="1"/>
</dbReference>